<organism evidence="5 6">
    <name type="scientific">Woeseia oceani</name>
    <dbReference type="NCBI Taxonomy" id="1548547"/>
    <lineage>
        <taxon>Bacteria</taxon>
        <taxon>Pseudomonadati</taxon>
        <taxon>Pseudomonadota</taxon>
        <taxon>Gammaproteobacteria</taxon>
        <taxon>Woeseiales</taxon>
        <taxon>Woeseiaceae</taxon>
        <taxon>Woeseia</taxon>
    </lineage>
</organism>
<dbReference type="STRING" id="1548547.BA177_13710"/>
<dbReference type="GO" id="GO:0030973">
    <property type="term" value="F:molybdate ion binding"/>
    <property type="evidence" value="ECO:0007669"/>
    <property type="project" value="InterPro"/>
</dbReference>
<dbReference type="SUPFAM" id="SSF53850">
    <property type="entry name" value="Periplasmic binding protein-like II"/>
    <property type="match status" value="1"/>
</dbReference>
<evidence type="ECO:0000313" key="6">
    <source>
        <dbReference type="Proteomes" id="UP000092695"/>
    </source>
</evidence>
<proteinExistence type="inferred from homology"/>
<reference evidence="5 6" key="1">
    <citation type="submission" date="2016-06" db="EMBL/GenBank/DDBJ databases">
        <title>Complete genome sequence of a deep-branching marine Gamma Proteobacterium Woeseia oceani type strain XK5.</title>
        <authorList>
            <person name="Mu D."/>
            <person name="Du Z."/>
        </authorList>
    </citation>
    <scope>NUCLEOTIDE SEQUENCE [LARGE SCALE GENOMIC DNA]</scope>
    <source>
        <strain evidence="5 6">XK5</strain>
    </source>
</reference>
<comment type="similarity">
    <text evidence="1">Belongs to the bacterial solute-binding protein ModA family.</text>
</comment>
<evidence type="ECO:0000256" key="2">
    <source>
        <dbReference type="ARBA" id="ARBA00022723"/>
    </source>
</evidence>
<evidence type="ECO:0000313" key="5">
    <source>
        <dbReference type="EMBL" id="ANO53248.1"/>
    </source>
</evidence>
<dbReference type="AlphaFoldDB" id="A0A193LLE8"/>
<keyword evidence="3" id="KW-0732">Signal</keyword>
<dbReference type="PANTHER" id="PTHR30632:SF14">
    <property type="entry name" value="TUNGSTATE_MOLYBDATE_CHROMATE-BINDING PROTEIN MODA"/>
    <property type="match status" value="1"/>
</dbReference>
<dbReference type="InterPro" id="IPR044084">
    <property type="entry name" value="AvModA-like_subst-bd"/>
</dbReference>
<dbReference type="PIRSF" id="PIRSF004846">
    <property type="entry name" value="ModA"/>
    <property type="match status" value="1"/>
</dbReference>
<keyword evidence="6" id="KW-1185">Reference proteome</keyword>
<keyword evidence="2 4" id="KW-0479">Metal-binding</keyword>
<dbReference type="NCBIfam" id="TIGR01256">
    <property type="entry name" value="modA"/>
    <property type="match status" value="1"/>
</dbReference>
<sequence>MLLLLSSTACDSEKTGNSVTVAVAANFLTTAQELVADFEASSGLHVQLVSASTGVLHAQIINGAPFDVLLAADQNSPQRLEADGRSVAGSRFVYAVGALSFCRANGEQPVADGLAVLNNNFAGRLAIANPAVAPYGLAAEQVLATLELPADFPQRLVKGENVTQTYAMVATGSVDYGLVARASVFGDGTRDPASCWPVPTRLHAPLRQEAVLLSRAAAKPAAAAFMTFLQSSAAQALIARHGYGVEP</sequence>
<evidence type="ECO:0000256" key="3">
    <source>
        <dbReference type="ARBA" id="ARBA00022729"/>
    </source>
</evidence>
<evidence type="ECO:0000256" key="1">
    <source>
        <dbReference type="ARBA" id="ARBA00009175"/>
    </source>
</evidence>
<dbReference type="GO" id="GO:0015689">
    <property type="term" value="P:molybdate ion transport"/>
    <property type="evidence" value="ECO:0007669"/>
    <property type="project" value="InterPro"/>
</dbReference>
<dbReference type="EMBL" id="CP016268">
    <property type="protein sequence ID" value="ANO53248.1"/>
    <property type="molecule type" value="Genomic_DNA"/>
</dbReference>
<dbReference type="PANTHER" id="PTHR30632">
    <property type="entry name" value="MOLYBDATE-BINDING PERIPLASMIC PROTEIN"/>
    <property type="match status" value="1"/>
</dbReference>
<dbReference type="CDD" id="cd13539">
    <property type="entry name" value="PBP2_AvModA"/>
    <property type="match status" value="1"/>
</dbReference>
<dbReference type="InterPro" id="IPR005950">
    <property type="entry name" value="ModA"/>
</dbReference>
<dbReference type="Gene3D" id="3.40.190.10">
    <property type="entry name" value="Periplasmic binding protein-like II"/>
    <property type="match status" value="2"/>
</dbReference>
<dbReference type="KEGG" id="woc:BA177_13710"/>
<feature type="binding site" evidence="4">
    <location>
        <position position="162"/>
    </location>
    <ligand>
        <name>molybdate</name>
        <dbReference type="ChEBI" id="CHEBI:36264"/>
    </ligand>
</feature>
<name>A0A193LLE8_9GAMM</name>
<evidence type="ECO:0000256" key="4">
    <source>
        <dbReference type="PIRSR" id="PIRSR004846-1"/>
    </source>
</evidence>
<dbReference type="Proteomes" id="UP000092695">
    <property type="component" value="Chromosome"/>
</dbReference>
<dbReference type="Pfam" id="PF13531">
    <property type="entry name" value="SBP_bac_11"/>
    <property type="match status" value="1"/>
</dbReference>
<dbReference type="GO" id="GO:0046872">
    <property type="term" value="F:metal ion binding"/>
    <property type="evidence" value="ECO:0007669"/>
    <property type="project" value="UniProtKB-KW"/>
</dbReference>
<feature type="binding site" evidence="4">
    <location>
        <position position="53"/>
    </location>
    <ligand>
        <name>molybdate</name>
        <dbReference type="ChEBI" id="CHEBI:36264"/>
    </ligand>
</feature>
<keyword evidence="4" id="KW-0500">Molybdenum</keyword>
<dbReference type="InterPro" id="IPR050682">
    <property type="entry name" value="ModA/WtpA"/>
</dbReference>
<protein>
    <submittedName>
        <fullName evidence="5">Molybdate ABC transporter substrate-binding protein</fullName>
    </submittedName>
</protein>
<accession>A0A193LLE8</accession>
<gene>
    <name evidence="5" type="ORF">BA177_13710</name>
</gene>